<dbReference type="Gene3D" id="1.20.1280.50">
    <property type="match status" value="1"/>
</dbReference>
<proteinExistence type="predicted"/>
<dbReference type="PROSITE" id="PS50181">
    <property type="entry name" value="FBOX"/>
    <property type="match status" value="1"/>
</dbReference>
<dbReference type="SUPFAM" id="SSF81383">
    <property type="entry name" value="F-box domain"/>
    <property type="match status" value="1"/>
</dbReference>
<dbReference type="Proteomes" id="UP000016801">
    <property type="component" value="Unassembled WGS sequence"/>
</dbReference>
<feature type="domain" description="F-box" evidence="1">
    <location>
        <begin position="191"/>
        <end position="240"/>
    </location>
</feature>
<gene>
    <name evidence="2" type="ORF">CPUR_07809</name>
</gene>
<sequence>MSSFRAFEAHEPAPTTIDFVEFGRQAHEDGIKEHEKALELLTRAMNNCPCAKGVERRKCNCKNYGQVAATQGGSIFREAMYTCHCDVGRTFSKCDNVYHIQALDLQISSFEALGKLDHAIKNAEWMLELAPRLPDGYLRLGNIARLQDKDEYAWKVYTDGIEANEETAMDSSPMLQQLYVARQPLNRCFFRQDPLRLPAEIVTRIFLFLDFTELPVCLRVCKKWARILTSSLHGTIWRNMIFPDVSTRRAPTVDEIKRILSWAGDGGARKIEIPRDLAFSQPALTLLLKGSPKLEHFEILDLTDLCLPSDVSIWNRLRYVSIDSDPETFYHTAVDLPGSYPQTFLTNAASSLEHLEFVGIPEHWFDGWPSTIPSLPNLKTLRIGDDYQKTEEVVPFPVFPLCIAFPKLEQLWLGPYIPFLDPEPLQYWEEMRCNMWSNLKVLVFEPCTSTSSDIYAEETCSTLRLLTGLESLQYISLDPEDQGEWPCIFSDNHDLSPDRNLTQYSEFQNLRVFESRTMSISPEGAQTLLSDAIKSRQLTSFSIVFPDEPFTSDVRVIGDASMLHLKGYDWFRGASSIHTLGCYDFRFPLFPKNNDERPLPQFLASFPNLRTLSITSLYYDDEDFTDLVISIISVTRLKTIYMRSIPGVIADSLRRRARYQGVQLIDDTPPLFGHEPQWPIPLKG</sequence>
<evidence type="ECO:0000313" key="2">
    <source>
        <dbReference type="EMBL" id="CCE33881.1"/>
    </source>
</evidence>
<dbReference type="Pfam" id="PF12937">
    <property type="entry name" value="F-box-like"/>
    <property type="match status" value="1"/>
</dbReference>
<dbReference type="CDD" id="cd09917">
    <property type="entry name" value="F-box_SF"/>
    <property type="match status" value="1"/>
</dbReference>
<dbReference type="InterPro" id="IPR011990">
    <property type="entry name" value="TPR-like_helical_dom_sf"/>
</dbReference>
<dbReference type="OrthoDB" id="2254954at2759"/>
<dbReference type="Gene3D" id="1.25.40.10">
    <property type="entry name" value="Tetratricopeptide repeat domain"/>
    <property type="match status" value="1"/>
</dbReference>
<dbReference type="SUPFAM" id="SSF48452">
    <property type="entry name" value="TPR-like"/>
    <property type="match status" value="1"/>
</dbReference>
<dbReference type="VEuPathDB" id="FungiDB:CPUR_07809"/>
<evidence type="ECO:0000313" key="3">
    <source>
        <dbReference type="Proteomes" id="UP000016801"/>
    </source>
</evidence>
<accession>M1W528</accession>
<dbReference type="InterPro" id="IPR001810">
    <property type="entry name" value="F-box_dom"/>
</dbReference>
<dbReference type="STRING" id="1111077.M1W528"/>
<dbReference type="EMBL" id="CAGA01000068">
    <property type="protein sequence ID" value="CCE33881.1"/>
    <property type="molecule type" value="Genomic_DNA"/>
</dbReference>
<dbReference type="eggNOG" id="ENOG502S69X">
    <property type="taxonomic scope" value="Eukaryota"/>
</dbReference>
<keyword evidence="3" id="KW-1185">Reference proteome</keyword>
<dbReference type="Gene3D" id="3.80.10.10">
    <property type="entry name" value="Ribonuclease Inhibitor"/>
    <property type="match status" value="1"/>
</dbReference>
<dbReference type="SMART" id="SM00256">
    <property type="entry name" value="FBOX"/>
    <property type="match status" value="1"/>
</dbReference>
<reference evidence="2 3" key="1">
    <citation type="journal article" date="2013" name="PLoS Genet.">
        <title>Plant-symbiotic fungi as chemical engineers: Multi-genome analysis of the Clavicipitaceae reveals dynamics of alkaloid loci.</title>
        <authorList>
            <person name="Schardl C.L."/>
            <person name="Young C.A."/>
            <person name="Hesse U."/>
            <person name="Amyotte S.G."/>
            <person name="Andreeva K."/>
            <person name="Calie P.J."/>
            <person name="Fleetwood D.J."/>
            <person name="Haws D.C."/>
            <person name="Moore N."/>
            <person name="Oeser B."/>
            <person name="Panaccione D.G."/>
            <person name="Schweri K.K."/>
            <person name="Voisey C.R."/>
            <person name="Farman M.L."/>
            <person name="Jaromczyk J.W."/>
            <person name="Roe B.A."/>
            <person name="O'Sullivan D.M."/>
            <person name="Scott B."/>
            <person name="Tudzynski P."/>
            <person name="An Z."/>
            <person name="Arnaoudova E.G."/>
            <person name="Bullock C.T."/>
            <person name="Charlton N.D."/>
            <person name="Chen L."/>
            <person name="Cox M."/>
            <person name="Dinkins R.D."/>
            <person name="Florea S."/>
            <person name="Glenn A.E."/>
            <person name="Gordon A."/>
            <person name="Gueldener U."/>
            <person name="Harris D.R."/>
            <person name="Hollin W."/>
            <person name="Jaromczyk J."/>
            <person name="Johnson R.D."/>
            <person name="Khan A.K."/>
            <person name="Leistner E."/>
            <person name="Leuchtmann A."/>
            <person name="Li C."/>
            <person name="Liu J."/>
            <person name="Liu J."/>
            <person name="Liu M."/>
            <person name="Mace W."/>
            <person name="Machado C."/>
            <person name="Nagabhyru P."/>
            <person name="Pan J."/>
            <person name="Schmid J."/>
            <person name="Sugawara K."/>
            <person name="Steiner U."/>
            <person name="Takach J.E."/>
            <person name="Tanaka E."/>
            <person name="Webb J.S."/>
            <person name="Wilson E.V."/>
            <person name="Wiseman J.L."/>
            <person name="Yoshida R."/>
            <person name="Zeng Z."/>
        </authorList>
    </citation>
    <scope>NUCLEOTIDE SEQUENCE [LARGE SCALE GENOMIC DNA]</scope>
    <source>
        <strain evidence="2 3">20.1</strain>
    </source>
</reference>
<protein>
    <recommendedName>
        <fullName evidence="1">F-box domain-containing protein</fullName>
    </recommendedName>
</protein>
<dbReference type="HOGENOM" id="CLU_010622_0_0_1"/>
<name>M1W528_CLAP2</name>
<dbReference type="InterPro" id="IPR036047">
    <property type="entry name" value="F-box-like_dom_sf"/>
</dbReference>
<organism evidence="2 3">
    <name type="scientific">Claviceps purpurea (strain 20.1)</name>
    <name type="common">Ergot fungus</name>
    <name type="synonym">Sphacelia segetum</name>
    <dbReference type="NCBI Taxonomy" id="1111077"/>
    <lineage>
        <taxon>Eukaryota</taxon>
        <taxon>Fungi</taxon>
        <taxon>Dikarya</taxon>
        <taxon>Ascomycota</taxon>
        <taxon>Pezizomycotina</taxon>
        <taxon>Sordariomycetes</taxon>
        <taxon>Hypocreomycetidae</taxon>
        <taxon>Hypocreales</taxon>
        <taxon>Clavicipitaceae</taxon>
        <taxon>Claviceps</taxon>
    </lineage>
</organism>
<dbReference type="InterPro" id="IPR032675">
    <property type="entry name" value="LRR_dom_sf"/>
</dbReference>
<comment type="caution">
    <text evidence="2">The sequence shown here is derived from an EMBL/GenBank/DDBJ whole genome shotgun (WGS) entry which is preliminary data.</text>
</comment>
<dbReference type="AlphaFoldDB" id="M1W528"/>
<evidence type="ECO:0000259" key="1">
    <source>
        <dbReference type="PROSITE" id="PS50181"/>
    </source>
</evidence>
<dbReference type="SUPFAM" id="SSF52047">
    <property type="entry name" value="RNI-like"/>
    <property type="match status" value="1"/>
</dbReference>